<dbReference type="AlphaFoldDB" id="A0A7I7XIC7"/>
<accession>A0A7I7XIC7</accession>
<dbReference type="GO" id="GO:0016491">
    <property type="term" value="F:oxidoreductase activity"/>
    <property type="evidence" value="ECO:0007669"/>
    <property type="project" value="UniProtKB-KW"/>
</dbReference>
<dbReference type="Proteomes" id="UP000466517">
    <property type="component" value="Chromosome"/>
</dbReference>
<name>A0A7I7XIC7_9MYCO</name>
<keyword evidence="4" id="KW-1185">Reference proteome</keyword>
<sequence>MSGQVALVTGAAGGIGREITRALTAAGWTVAATDLADAGETSSAAQTFPADLSGGRAACHAVVDDVLGHFGRLDLLVNNAATMTVVEPTVATMPLWWRDIAVNLNAPLWLTQAAAPALRQSRGQVVNMCSISALRGEPGFSAYAASKAGLLGMTRSLARELAPAVRVNAIAPGPTDTEQLTRDAEFAGVGLDELRRRYASAMPSGRLVTPAEVADLVVFLSAAESFTGECVQINGGMLMS</sequence>
<comment type="similarity">
    <text evidence="1">Belongs to the short-chain dehydrogenases/reductases (SDR) family.</text>
</comment>
<dbReference type="PROSITE" id="PS00061">
    <property type="entry name" value="ADH_SHORT"/>
    <property type="match status" value="1"/>
</dbReference>
<dbReference type="Pfam" id="PF13561">
    <property type="entry name" value="adh_short_C2"/>
    <property type="match status" value="1"/>
</dbReference>
<dbReference type="CDD" id="cd05233">
    <property type="entry name" value="SDR_c"/>
    <property type="match status" value="1"/>
</dbReference>
<dbReference type="PANTHER" id="PTHR43639:SF1">
    <property type="entry name" value="SHORT-CHAIN DEHYDROGENASE_REDUCTASE FAMILY PROTEIN"/>
    <property type="match status" value="1"/>
</dbReference>
<organism evidence="3 4">
    <name type="scientific">Mycolicibacterium madagascariense</name>
    <dbReference type="NCBI Taxonomy" id="212765"/>
    <lineage>
        <taxon>Bacteria</taxon>
        <taxon>Bacillati</taxon>
        <taxon>Actinomycetota</taxon>
        <taxon>Actinomycetes</taxon>
        <taxon>Mycobacteriales</taxon>
        <taxon>Mycobacteriaceae</taxon>
        <taxon>Mycolicibacterium</taxon>
    </lineage>
</organism>
<dbReference type="EMBL" id="AP022610">
    <property type="protein sequence ID" value="BBZ28845.1"/>
    <property type="molecule type" value="Genomic_DNA"/>
</dbReference>
<dbReference type="FunFam" id="3.40.50.720:FF:000084">
    <property type="entry name" value="Short-chain dehydrogenase reductase"/>
    <property type="match status" value="1"/>
</dbReference>
<dbReference type="PRINTS" id="PR00081">
    <property type="entry name" value="GDHRDH"/>
</dbReference>
<dbReference type="InterPro" id="IPR020904">
    <property type="entry name" value="Sc_DH/Rdtase_CS"/>
</dbReference>
<dbReference type="Gene3D" id="3.40.50.720">
    <property type="entry name" value="NAD(P)-binding Rossmann-like Domain"/>
    <property type="match status" value="1"/>
</dbReference>
<keyword evidence="2" id="KW-0560">Oxidoreductase</keyword>
<proteinExistence type="inferred from homology"/>
<dbReference type="InterPro" id="IPR036291">
    <property type="entry name" value="NAD(P)-bd_dom_sf"/>
</dbReference>
<evidence type="ECO:0000313" key="4">
    <source>
        <dbReference type="Proteomes" id="UP000466517"/>
    </source>
</evidence>
<dbReference type="SUPFAM" id="SSF51735">
    <property type="entry name" value="NAD(P)-binding Rossmann-fold domains"/>
    <property type="match status" value="1"/>
</dbReference>
<reference evidence="3 4" key="1">
    <citation type="journal article" date="2019" name="Emerg. Microbes Infect.">
        <title>Comprehensive subspecies identification of 175 nontuberculous mycobacteria species based on 7547 genomic profiles.</title>
        <authorList>
            <person name="Matsumoto Y."/>
            <person name="Kinjo T."/>
            <person name="Motooka D."/>
            <person name="Nabeya D."/>
            <person name="Jung N."/>
            <person name="Uechi K."/>
            <person name="Horii T."/>
            <person name="Iida T."/>
            <person name="Fujita J."/>
            <person name="Nakamura S."/>
        </authorList>
    </citation>
    <scope>NUCLEOTIDE SEQUENCE [LARGE SCALE GENOMIC DNA]</scope>
    <source>
        <strain evidence="3 4">JCM 13574</strain>
    </source>
</reference>
<evidence type="ECO:0000256" key="2">
    <source>
        <dbReference type="ARBA" id="ARBA00023002"/>
    </source>
</evidence>
<protein>
    <submittedName>
        <fullName evidence="3">3-oxoacyl-ACP reductase</fullName>
    </submittedName>
</protein>
<evidence type="ECO:0000313" key="3">
    <source>
        <dbReference type="EMBL" id="BBZ28845.1"/>
    </source>
</evidence>
<dbReference type="KEGG" id="mmag:MMAD_31400"/>
<dbReference type="PANTHER" id="PTHR43639">
    <property type="entry name" value="OXIDOREDUCTASE, SHORT-CHAIN DEHYDROGENASE/REDUCTASE FAMILY (AFU_ORTHOLOGUE AFUA_5G02870)"/>
    <property type="match status" value="1"/>
</dbReference>
<gene>
    <name evidence="3" type="ORF">MMAD_31400</name>
</gene>
<dbReference type="PRINTS" id="PR00080">
    <property type="entry name" value="SDRFAMILY"/>
</dbReference>
<evidence type="ECO:0000256" key="1">
    <source>
        <dbReference type="ARBA" id="ARBA00006484"/>
    </source>
</evidence>
<dbReference type="InterPro" id="IPR002347">
    <property type="entry name" value="SDR_fam"/>
</dbReference>
<dbReference type="RefSeq" id="WP_163738891.1">
    <property type="nucleotide sequence ID" value="NZ_AP022610.1"/>
</dbReference>